<dbReference type="EMBL" id="CP004120">
    <property type="protein sequence ID" value="AGT43813.1"/>
    <property type="molecule type" value="Genomic_DNA"/>
</dbReference>
<protein>
    <recommendedName>
        <fullName evidence="3">DUF4375 domain-containing protein</fullName>
    </recommendedName>
</protein>
<dbReference type="AlphaFoldDB" id="S5ZZQ4"/>
<name>S5ZZQ4_9SPIR</name>
<proteinExistence type="predicted"/>
<dbReference type="OrthoDB" id="7063697at2"/>
<dbReference type="KEGG" id="tped:TPE_1318"/>
<dbReference type="RefSeq" id="WP_020965113.1">
    <property type="nucleotide sequence ID" value="NC_022097.1"/>
</dbReference>
<accession>S5ZZQ4</accession>
<sequence>MLTLKELIKNQKNFNESFFAEVSDKLWEIGEIEEIKNQTDEDLFLFHIAVNIIGNWKGDGWWEFICNYPKLIRYVPAALEALKLSDMKTAFGNVIKCFPENTVFEDSAVYVDTVNFLQNVRFKISDTYLNSIPADKRKEMSESLHKSIDDLESLTDKRWGYDAKDDGWSDVIDFIEERKER</sequence>
<dbReference type="HOGENOM" id="CLU_1502839_0_0_12"/>
<dbReference type="PATRIC" id="fig|1291379.3.peg.1310"/>
<evidence type="ECO:0000313" key="1">
    <source>
        <dbReference type="EMBL" id="AGT43813.1"/>
    </source>
</evidence>
<dbReference type="GeneID" id="301089903"/>
<organism evidence="1 2">
    <name type="scientific">Treponema pedis str. T A4</name>
    <dbReference type="NCBI Taxonomy" id="1291379"/>
    <lineage>
        <taxon>Bacteria</taxon>
        <taxon>Pseudomonadati</taxon>
        <taxon>Spirochaetota</taxon>
        <taxon>Spirochaetia</taxon>
        <taxon>Spirochaetales</taxon>
        <taxon>Treponemataceae</taxon>
        <taxon>Treponema</taxon>
    </lineage>
</organism>
<reference evidence="1 2" key="1">
    <citation type="journal article" date="2013" name="PLoS ONE">
        <title>Genome-Wide Relatedness of Treponema pedis, from Gingiva and Necrotic Skin Lesions of Pigs, with the Human Oral Pathogen Treponema denticola.</title>
        <authorList>
            <person name="Svartstrom O."/>
            <person name="Mushtaq M."/>
            <person name="Pringle M."/>
            <person name="Segerman B."/>
        </authorList>
    </citation>
    <scope>NUCLEOTIDE SEQUENCE [LARGE SCALE GENOMIC DNA]</scope>
    <source>
        <strain evidence="1">T A4</strain>
    </source>
</reference>
<evidence type="ECO:0000313" key="2">
    <source>
        <dbReference type="Proteomes" id="UP000015620"/>
    </source>
</evidence>
<keyword evidence="2" id="KW-1185">Reference proteome</keyword>
<evidence type="ECO:0008006" key="3">
    <source>
        <dbReference type="Google" id="ProtNLM"/>
    </source>
</evidence>
<dbReference type="Proteomes" id="UP000015620">
    <property type="component" value="Chromosome"/>
</dbReference>
<gene>
    <name evidence="1" type="ORF">TPE_1318</name>
</gene>
<dbReference type="STRING" id="1291379.TPE_1318"/>